<feature type="domain" description="Serine aminopeptidase S33" evidence="1">
    <location>
        <begin position="30"/>
        <end position="265"/>
    </location>
</feature>
<protein>
    <submittedName>
        <fullName evidence="2">Phospholipase YtpA</fullName>
        <ecNumber evidence="2">3.1.1.-</ecNumber>
    </submittedName>
</protein>
<dbReference type="GO" id="GO:0016787">
    <property type="term" value="F:hydrolase activity"/>
    <property type="evidence" value="ECO:0007669"/>
    <property type="project" value="UniProtKB-KW"/>
</dbReference>
<dbReference type="InterPro" id="IPR022742">
    <property type="entry name" value="Hydrolase_4"/>
</dbReference>
<keyword evidence="2" id="KW-0378">Hydrolase</keyword>
<dbReference type="SUPFAM" id="SSF53474">
    <property type="entry name" value="alpha/beta-Hydrolases"/>
    <property type="match status" value="1"/>
</dbReference>
<dbReference type="InterPro" id="IPR000073">
    <property type="entry name" value="AB_hydrolase_1"/>
</dbReference>
<dbReference type="AlphaFoldDB" id="A0A5B9VXK2"/>
<dbReference type="KEGG" id="agv:OJF2_12980"/>
<organism evidence="2 3">
    <name type="scientific">Aquisphaera giovannonii</name>
    <dbReference type="NCBI Taxonomy" id="406548"/>
    <lineage>
        <taxon>Bacteria</taxon>
        <taxon>Pseudomonadati</taxon>
        <taxon>Planctomycetota</taxon>
        <taxon>Planctomycetia</taxon>
        <taxon>Isosphaerales</taxon>
        <taxon>Isosphaeraceae</taxon>
        <taxon>Aquisphaera</taxon>
    </lineage>
</organism>
<dbReference type="OrthoDB" id="9806902at2"/>
<dbReference type="PANTHER" id="PTHR11614">
    <property type="entry name" value="PHOSPHOLIPASE-RELATED"/>
    <property type="match status" value="1"/>
</dbReference>
<evidence type="ECO:0000259" key="1">
    <source>
        <dbReference type="Pfam" id="PF12146"/>
    </source>
</evidence>
<dbReference type="EMBL" id="CP042997">
    <property type="protein sequence ID" value="QEH32814.1"/>
    <property type="molecule type" value="Genomic_DNA"/>
</dbReference>
<keyword evidence="3" id="KW-1185">Reference proteome</keyword>
<evidence type="ECO:0000313" key="3">
    <source>
        <dbReference type="Proteomes" id="UP000324233"/>
    </source>
</evidence>
<proteinExistence type="predicted"/>
<reference evidence="2 3" key="1">
    <citation type="submission" date="2019-08" db="EMBL/GenBank/DDBJ databases">
        <title>Deep-cultivation of Planctomycetes and their phenomic and genomic characterization uncovers novel biology.</title>
        <authorList>
            <person name="Wiegand S."/>
            <person name="Jogler M."/>
            <person name="Boedeker C."/>
            <person name="Pinto D."/>
            <person name="Vollmers J."/>
            <person name="Rivas-Marin E."/>
            <person name="Kohn T."/>
            <person name="Peeters S.H."/>
            <person name="Heuer A."/>
            <person name="Rast P."/>
            <person name="Oberbeckmann S."/>
            <person name="Bunk B."/>
            <person name="Jeske O."/>
            <person name="Meyerdierks A."/>
            <person name="Storesund J.E."/>
            <person name="Kallscheuer N."/>
            <person name="Luecker S."/>
            <person name="Lage O.M."/>
            <person name="Pohl T."/>
            <person name="Merkel B.J."/>
            <person name="Hornburger P."/>
            <person name="Mueller R.-W."/>
            <person name="Bruemmer F."/>
            <person name="Labrenz M."/>
            <person name="Spormann A.M."/>
            <person name="Op den Camp H."/>
            <person name="Overmann J."/>
            <person name="Amann R."/>
            <person name="Jetten M.S.M."/>
            <person name="Mascher T."/>
            <person name="Medema M.H."/>
            <person name="Devos D.P."/>
            <person name="Kaster A.-K."/>
            <person name="Ovreas L."/>
            <person name="Rohde M."/>
            <person name="Galperin M.Y."/>
            <person name="Jogler C."/>
        </authorList>
    </citation>
    <scope>NUCLEOTIDE SEQUENCE [LARGE SCALE GENOMIC DNA]</scope>
    <source>
        <strain evidence="2 3">OJF2</strain>
    </source>
</reference>
<evidence type="ECO:0000313" key="2">
    <source>
        <dbReference type="EMBL" id="QEH32814.1"/>
    </source>
</evidence>
<dbReference type="EC" id="3.1.1.-" evidence="2"/>
<gene>
    <name evidence="2" type="primary">ytpA</name>
    <name evidence="2" type="ORF">OJF2_12980</name>
</gene>
<dbReference type="Pfam" id="PF12146">
    <property type="entry name" value="Hydrolase_4"/>
    <property type="match status" value="1"/>
</dbReference>
<name>A0A5B9VXK2_9BACT</name>
<dbReference type="Proteomes" id="UP000324233">
    <property type="component" value="Chromosome"/>
</dbReference>
<dbReference type="InterPro" id="IPR051044">
    <property type="entry name" value="MAG_DAG_Lipase"/>
</dbReference>
<dbReference type="PRINTS" id="PR00111">
    <property type="entry name" value="ABHYDROLASE"/>
</dbReference>
<accession>A0A5B9VXK2</accession>
<dbReference type="InterPro" id="IPR029058">
    <property type="entry name" value="AB_hydrolase_fold"/>
</dbReference>
<dbReference type="Gene3D" id="3.40.50.1820">
    <property type="entry name" value="alpha/beta hydrolase"/>
    <property type="match status" value="1"/>
</dbReference>
<sequence length="287" mass="31517">MPSTLTESRDDTLISRDGMRLLVRSWPVAAPRGVVVVAHGLGEHGGAYAPLAEAVGIPLGLEFAALDFRGHGRSPGRRGVVRRYEDFVGDLHAAVEWVRARRPRLPIFVLGHSNGGQIALRYALESPDRIAGVVASNPFIRIAMPVPPGKLRLGRLLLSVAPWLTLRADTPIDGMTRDPAMRDMYRTDTLRHNRISAPLFFGMVEGGEMLMERAGAIRSPLLMIVGGQDPVVSPAATRDLFDRVGAADKTMLLYPKMLHEPFNELGRAQVFQDVARWIEPRLGDGPR</sequence>